<dbReference type="Proteomes" id="UP000055019">
    <property type="component" value="Unassembled WGS sequence"/>
</dbReference>
<evidence type="ECO:0000313" key="1">
    <source>
        <dbReference type="EMBL" id="SAL71631.1"/>
    </source>
</evidence>
<keyword evidence="2" id="KW-1185">Reference proteome</keyword>
<name>A0A158JT83_9BURK</name>
<proteinExistence type="predicted"/>
<dbReference type="RefSeq" id="WP_061148690.1">
    <property type="nucleotide sequence ID" value="NZ_FCOM02000019.1"/>
</dbReference>
<dbReference type="AlphaFoldDB" id="A0A158JT83"/>
<reference evidence="1" key="1">
    <citation type="submission" date="2016-01" db="EMBL/GenBank/DDBJ databases">
        <authorList>
            <person name="Peeters C."/>
        </authorList>
    </citation>
    <scope>NUCLEOTIDE SEQUENCE [LARGE SCALE GENOMIC DNA]</scope>
    <source>
        <strain evidence="1">LMG 29317</strain>
    </source>
</reference>
<dbReference type="OrthoDB" id="9019816at2"/>
<organism evidence="1 2">
    <name type="scientific">Caballeronia arvi</name>
    <dbReference type="NCBI Taxonomy" id="1777135"/>
    <lineage>
        <taxon>Bacteria</taxon>
        <taxon>Pseudomonadati</taxon>
        <taxon>Pseudomonadota</taxon>
        <taxon>Betaproteobacteria</taxon>
        <taxon>Burkholderiales</taxon>
        <taxon>Burkholderiaceae</taxon>
        <taxon>Caballeronia</taxon>
    </lineage>
</organism>
<accession>A0A158JT83</accession>
<gene>
    <name evidence="1" type="ORF">AWB74_04235</name>
</gene>
<protein>
    <submittedName>
        <fullName evidence="1">Uncharacterized protein</fullName>
    </submittedName>
</protein>
<comment type="caution">
    <text evidence="1">The sequence shown here is derived from an EMBL/GenBank/DDBJ whole genome shotgun (WGS) entry which is preliminary data.</text>
</comment>
<evidence type="ECO:0000313" key="2">
    <source>
        <dbReference type="Proteomes" id="UP000055019"/>
    </source>
</evidence>
<dbReference type="EMBL" id="FCOM02000019">
    <property type="protein sequence ID" value="SAL71631.1"/>
    <property type="molecule type" value="Genomic_DNA"/>
</dbReference>
<sequence>MHEAEIAATLLNRWQRNDRSKGSMRHAVDLLREGGLSCKHYFGVSPDTSDEFMNGVEIECLTFDDGSRVLRLNPRGAVGNSIGWAAVAPLPSDFDE</sequence>